<evidence type="ECO:0000256" key="1">
    <source>
        <dbReference type="SAM" id="MobiDB-lite"/>
    </source>
</evidence>
<feature type="region of interest" description="Disordered" evidence="1">
    <location>
        <begin position="386"/>
        <end position="435"/>
    </location>
</feature>
<proteinExistence type="predicted"/>
<sequence length="435" mass="46939">MSILSGLFGRGAGAAAPRLEPVLSAAGPVAVSTAGGPAGRMGTVSDAGWIPLDGGRSRVKNLPAASPASAERQATVFACCNIIAGDLSKVRVHVMRRDADGIERRAAGHPVETVLNVEASEGLAGPVVRYAQAYALALQGEAFAWARRSGRGEVEALELVQSVTPLRNGRRRFYEFTDADDARRRVMHRDMVHLRFGSLDGWRGRSPIRVAADSVSLALGGHDMAARGVAGVALKAYVAMPDFFRDEETAERTSRAVRRALNDEDARGIPMLEGGAMIRSLDLSPADAQLLELMKFNREQVAAIYRMPPAKLQMLEHGVKANSEQQAIDYRVDCLQTWATLIEGQYALTLLTEAERRAGFFLRHNLDALLRATTKERYDALVKATGGPIMTPNEARRADGLPPVPEGDRLYPPANMTREEDGDSPSGSQGQSSQT</sequence>
<accession>A0A5B8FGX3</accession>
<dbReference type="OrthoDB" id="7592047at2"/>
<dbReference type="AlphaFoldDB" id="A0A5B8FGX3"/>
<evidence type="ECO:0000313" key="3">
    <source>
        <dbReference type="Proteomes" id="UP000305888"/>
    </source>
</evidence>
<feature type="compositionally biased region" description="Low complexity" evidence="1">
    <location>
        <begin position="424"/>
        <end position="435"/>
    </location>
</feature>
<organism evidence="2 3">
    <name type="scientific">Paroceanicella profunda</name>
    <dbReference type="NCBI Taxonomy" id="2579971"/>
    <lineage>
        <taxon>Bacteria</taxon>
        <taxon>Pseudomonadati</taxon>
        <taxon>Pseudomonadota</taxon>
        <taxon>Alphaproteobacteria</taxon>
        <taxon>Rhodobacterales</taxon>
        <taxon>Paracoccaceae</taxon>
        <taxon>Paroceanicella</taxon>
    </lineage>
</organism>
<reference evidence="2 3" key="1">
    <citation type="submission" date="2019-06" db="EMBL/GenBank/DDBJ databases">
        <title>Genome sequence of Rhodobacteraceae bacterium D4M1.</title>
        <authorList>
            <person name="Cao J."/>
        </authorList>
    </citation>
    <scope>NUCLEOTIDE SEQUENCE [LARGE SCALE GENOMIC DNA]</scope>
    <source>
        <strain evidence="2 3">D4M1</strain>
    </source>
</reference>
<name>A0A5B8FGX3_9RHOB</name>
<dbReference type="RefSeq" id="WP_138572482.1">
    <property type="nucleotide sequence ID" value="NZ_CP040818.1"/>
</dbReference>
<gene>
    <name evidence="2" type="ORF">FDP22_06755</name>
</gene>
<dbReference type="EMBL" id="CP040818">
    <property type="protein sequence ID" value="QDL91507.1"/>
    <property type="molecule type" value="Genomic_DNA"/>
</dbReference>
<dbReference type="InterPro" id="IPR006944">
    <property type="entry name" value="Phage/GTA_portal"/>
</dbReference>
<dbReference type="InterPro" id="IPR006427">
    <property type="entry name" value="Portal_HK97"/>
</dbReference>
<dbReference type="NCBIfam" id="TIGR01537">
    <property type="entry name" value="portal_HK97"/>
    <property type="match status" value="1"/>
</dbReference>
<dbReference type="KEGG" id="ppru:FDP22_06755"/>
<keyword evidence="3" id="KW-1185">Reference proteome</keyword>
<evidence type="ECO:0000313" key="2">
    <source>
        <dbReference type="EMBL" id="QDL91507.1"/>
    </source>
</evidence>
<protein>
    <submittedName>
        <fullName evidence="2">Phage portal protein</fullName>
    </submittedName>
</protein>
<dbReference type="Proteomes" id="UP000305888">
    <property type="component" value="Chromosome"/>
</dbReference>
<dbReference type="Pfam" id="PF04860">
    <property type="entry name" value="Phage_portal"/>
    <property type="match status" value="1"/>
</dbReference>